<evidence type="ECO:0000313" key="4">
    <source>
        <dbReference type="RefSeq" id="XP_030527271.2"/>
    </source>
</evidence>
<dbReference type="GeneID" id="115738699"/>
<dbReference type="Pfam" id="PF00646">
    <property type="entry name" value="F-box"/>
    <property type="match status" value="1"/>
</dbReference>
<keyword evidence="3" id="KW-1185">Reference proteome</keyword>
<dbReference type="AlphaFoldDB" id="A0A8B8NXI4"/>
<sequence length="396" mass="45064">MSFATRVAIDSDADMEEHIPDTVREEEEAEVEEEKTPWPDLLPELLDLVSLHLSAPDFSSFRRVCTSWRSITNPVLRLLPPSADFFRRGTPILATVHDDFCSFFDPIHNAALRADFPELAGTRLRVAGAGDWLLLTRGKQGVFFFNVSERVTVPLPDLDMFAIDVVCFSGPPDTPGCTVIAATHSLREIYSLRRGEAAWTYHEFEHKRSYAANCAPVMLGDRCYMLRSRGDTVGFDYKEWEDLGDDDCYYHDMYADRPEPLRKWRRGRIDQCFLAEDGGELLAVFLGYDETRVSVFGLDVGAKTWRKVDRLENKMMFISQGSCLVVDAVVRGTGNKIYLPKSRGGHGMFYSFATNKFHTFLDDLPRKRSEFIKEVKPSCAWIQVPAGARNIKPFTW</sequence>
<feature type="domain" description="F-box" evidence="1">
    <location>
        <begin position="38"/>
        <end position="72"/>
    </location>
</feature>
<dbReference type="SUPFAM" id="SSF81383">
    <property type="entry name" value="F-box domain"/>
    <property type="match status" value="1"/>
</dbReference>
<dbReference type="InterPro" id="IPR005174">
    <property type="entry name" value="KIB1-4_b-propeller"/>
</dbReference>
<dbReference type="PANTHER" id="PTHR33127">
    <property type="entry name" value="TRANSMEMBRANE PROTEIN"/>
    <property type="match status" value="1"/>
</dbReference>
<evidence type="ECO:0000259" key="1">
    <source>
        <dbReference type="Pfam" id="PF00646"/>
    </source>
</evidence>
<dbReference type="InterPro" id="IPR001810">
    <property type="entry name" value="F-box_dom"/>
</dbReference>
<name>A0A8B8NXI4_9MYRT</name>
<evidence type="ECO:0000259" key="2">
    <source>
        <dbReference type="Pfam" id="PF03478"/>
    </source>
</evidence>
<proteinExistence type="predicted"/>
<reference evidence="3" key="1">
    <citation type="submission" date="2025-05" db="UniProtKB">
        <authorList>
            <consortium name="RefSeq"/>
        </authorList>
    </citation>
    <scope>NUCLEOTIDE SEQUENCE [LARGE SCALE GENOMIC DNA]</scope>
</reference>
<dbReference type="PANTHER" id="PTHR33127:SF87">
    <property type="entry name" value="DUF295 DOMAIN-CONTAINING PROTEIN"/>
    <property type="match status" value="1"/>
</dbReference>
<dbReference type="Proteomes" id="UP000827889">
    <property type="component" value="Chromosome 2"/>
</dbReference>
<organism evidence="3 4">
    <name type="scientific">Rhodamnia argentea</name>
    <dbReference type="NCBI Taxonomy" id="178133"/>
    <lineage>
        <taxon>Eukaryota</taxon>
        <taxon>Viridiplantae</taxon>
        <taxon>Streptophyta</taxon>
        <taxon>Embryophyta</taxon>
        <taxon>Tracheophyta</taxon>
        <taxon>Spermatophyta</taxon>
        <taxon>Magnoliopsida</taxon>
        <taxon>eudicotyledons</taxon>
        <taxon>Gunneridae</taxon>
        <taxon>Pentapetalae</taxon>
        <taxon>rosids</taxon>
        <taxon>malvids</taxon>
        <taxon>Myrtales</taxon>
        <taxon>Myrtaceae</taxon>
        <taxon>Myrtoideae</taxon>
        <taxon>Myrteae</taxon>
        <taxon>Australasian group</taxon>
        <taxon>Rhodamnia</taxon>
    </lineage>
</organism>
<dbReference type="InterPro" id="IPR036047">
    <property type="entry name" value="F-box-like_dom_sf"/>
</dbReference>
<gene>
    <name evidence="4" type="primary">LOC115738699</name>
</gene>
<accession>A0A8B8NXI4</accession>
<evidence type="ECO:0000313" key="3">
    <source>
        <dbReference type="Proteomes" id="UP000827889"/>
    </source>
</evidence>
<dbReference type="RefSeq" id="XP_030527271.2">
    <property type="nucleotide sequence ID" value="XM_030671411.2"/>
</dbReference>
<reference evidence="4" key="2">
    <citation type="submission" date="2025-08" db="UniProtKB">
        <authorList>
            <consortium name="RefSeq"/>
        </authorList>
    </citation>
    <scope>IDENTIFICATION</scope>
    <source>
        <tissue evidence="4">Leaf</tissue>
    </source>
</reference>
<feature type="domain" description="KIB1-4 beta-propeller" evidence="2">
    <location>
        <begin position="103"/>
        <end position="341"/>
    </location>
</feature>
<protein>
    <submittedName>
        <fullName evidence="4">F-box protein At4g00893-like</fullName>
    </submittedName>
</protein>
<dbReference type="Pfam" id="PF03478">
    <property type="entry name" value="Beta-prop_KIB1-4"/>
    <property type="match status" value="1"/>
</dbReference>
<dbReference type="KEGG" id="rarg:115738699"/>